<evidence type="ECO:0000313" key="3">
    <source>
        <dbReference type="EMBL" id="VDI60545.1"/>
    </source>
</evidence>
<protein>
    <submittedName>
        <fullName evidence="3">Uncharacterized protein</fullName>
    </submittedName>
</protein>
<dbReference type="EMBL" id="UYJE01008047">
    <property type="protein sequence ID" value="VDI60545.1"/>
    <property type="molecule type" value="Genomic_DNA"/>
</dbReference>
<dbReference type="AlphaFoldDB" id="A0A8B6G8Y2"/>
<sequence>MNMLPIIIGLAAVVSLGSARVYNSNTLPSTRRSLGLRGSRLNGDWNNEHRNSGLSDGQLTGRWNDGQLTGRWNDGQLTGRLNNGHLNGRLNDGHLIGRLNDGHLTGRWNDGQLTGRWNDGQLTGRRNDGQLTGRLNRGHQDGALDSGKRLYRSRRSAVQRLRVSYRGNRGSTRNHFDSGRFNRLGGNSGWRSNSGYNSRW</sequence>
<keyword evidence="2" id="KW-0732">Signal</keyword>
<name>A0A8B6G8Y2_MYTGA</name>
<feature type="region of interest" description="Disordered" evidence="1">
    <location>
        <begin position="119"/>
        <end position="145"/>
    </location>
</feature>
<dbReference type="Proteomes" id="UP000596742">
    <property type="component" value="Unassembled WGS sequence"/>
</dbReference>
<feature type="signal peptide" evidence="2">
    <location>
        <begin position="1"/>
        <end position="19"/>
    </location>
</feature>
<evidence type="ECO:0000256" key="1">
    <source>
        <dbReference type="SAM" id="MobiDB-lite"/>
    </source>
</evidence>
<feature type="chain" id="PRO_5032831108" evidence="2">
    <location>
        <begin position="20"/>
        <end position="200"/>
    </location>
</feature>
<accession>A0A8B6G8Y2</accession>
<proteinExistence type="predicted"/>
<keyword evidence="4" id="KW-1185">Reference proteome</keyword>
<organism evidence="3 4">
    <name type="scientific">Mytilus galloprovincialis</name>
    <name type="common">Mediterranean mussel</name>
    <dbReference type="NCBI Taxonomy" id="29158"/>
    <lineage>
        <taxon>Eukaryota</taxon>
        <taxon>Metazoa</taxon>
        <taxon>Spiralia</taxon>
        <taxon>Lophotrochozoa</taxon>
        <taxon>Mollusca</taxon>
        <taxon>Bivalvia</taxon>
        <taxon>Autobranchia</taxon>
        <taxon>Pteriomorphia</taxon>
        <taxon>Mytilida</taxon>
        <taxon>Mytiloidea</taxon>
        <taxon>Mytilidae</taxon>
        <taxon>Mytilinae</taxon>
        <taxon>Mytilus</taxon>
    </lineage>
</organism>
<dbReference type="OrthoDB" id="8194427at2759"/>
<reference evidence="3" key="1">
    <citation type="submission" date="2018-11" db="EMBL/GenBank/DDBJ databases">
        <authorList>
            <person name="Alioto T."/>
            <person name="Alioto T."/>
        </authorList>
    </citation>
    <scope>NUCLEOTIDE SEQUENCE</scope>
</reference>
<evidence type="ECO:0000313" key="4">
    <source>
        <dbReference type="Proteomes" id="UP000596742"/>
    </source>
</evidence>
<evidence type="ECO:0000256" key="2">
    <source>
        <dbReference type="SAM" id="SignalP"/>
    </source>
</evidence>
<comment type="caution">
    <text evidence="3">The sequence shown here is derived from an EMBL/GenBank/DDBJ whole genome shotgun (WGS) entry which is preliminary data.</text>
</comment>
<gene>
    <name evidence="3" type="ORF">MGAL_10B082409</name>
</gene>